<evidence type="ECO:0000313" key="4">
    <source>
        <dbReference type="Proteomes" id="UP000735302"/>
    </source>
</evidence>
<dbReference type="AlphaFoldDB" id="A0AAV4CFP8"/>
<comment type="caution">
    <text evidence="3">The sequence shown here is derived from an EMBL/GenBank/DDBJ whole genome shotgun (WGS) entry which is preliminary data.</text>
</comment>
<organism evidence="3 4">
    <name type="scientific">Plakobranchus ocellatus</name>
    <dbReference type="NCBI Taxonomy" id="259542"/>
    <lineage>
        <taxon>Eukaryota</taxon>
        <taxon>Metazoa</taxon>
        <taxon>Spiralia</taxon>
        <taxon>Lophotrochozoa</taxon>
        <taxon>Mollusca</taxon>
        <taxon>Gastropoda</taxon>
        <taxon>Heterobranchia</taxon>
        <taxon>Euthyneura</taxon>
        <taxon>Panpulmonata</taxon>
        <taxon>Sacoglossa</taxon>
        <taxon>Placobranchoidea</taxon>
        <taxon>Plakobranchidae</taxon>
        <taxon>Plakobranchus</taxon>
    </lineage>
</organism>
<evidence type="ECO:0000256" key="1">
    <source>
        <dbReference type="SAM" id="MobiDB-lite"/>
    </source>
</evidence>
<accession>A0AAV4CFP8</accession>
<name>A0AAV4CFP8_9GAST</name>
<evidence type="ECO:0000256" key="2">
    <source>
        <dbReference type="SAM" id="Phobius"/>
    </source>
</evidence>
<keyword evidence="2" id="KW-0472">Membrane</keyword>
<feature type="compositionally biased region" description="Acidic residues" evidence="1">
    <location>
        <begin position="61"/>
        <end position="98"/>
    </location>
</feature>
<keyword evidence="2" id="KW-0812">Transmembrane</keyword>
<dbReference type="EMBL" id="BLXT01006411">
    <property type="protein sequence ID" value="GFO31611.1"/>
    <property type="molecule type" value="Genomic_DNA"/>
</dbReference>
<proteinExistence type="predicted"/>
<dbReference type="Proteomes" id="UP000735302">
    <property type="component" value="Unassembled WGS sequence"/>
</dbReference>
<keyword evidence="4" id="KW-1185">Reference proteome</keyword>
<feature type="transmembrane region" description="Helical" evidence="2">
    <location>
        <begin position="6"/>
        <end position="26"/>
    </location>
</feature>
<evidence type="ECO:0000313" key="3">
    <source>
        <dbReference type="EMBL" id="GFO31611.1"/>
    </source>
</evidence>
<keyword evidence="2" id="KW-1133">Transmembrane helix</keyword>
<sequence>MLVALTPNIAPGPSVIGVALLLRYLIKVNKEMDKDKSFLFDAGSDNYLLVAPILSKKKEEEKEDKEEEEKEEEEEEEENEEEEKEEEKEDKEEEEEENYVCRCFRYLLV</sequence>
<protein>
    <submittedName>
        <fullName evidence="3">Uncharacterized protein</fullName>
    </submittedName>
</protein>
<reference evidence="3 4" key="1">
    <citation type="journal article" date="2021" name="Elife">
        <title>Chloroplast acquisition without the gene transfer in kleptoplastic sea slugs, Plakobranchus ocellatus.</title>
        <authorList>
            <person name="Maeda T."/>
            <person name="Takahashi S."/>
            <person name="Yoshida T."/>
            <person name="Shimamura S."/>
            <person name="Takaki Y."/>
            <person name="Nagai Y."/>
            <person name="Toyoda A."/>
            <person name="Suzuki Y."/>
            <person name="Arimoto A."/>
            <person name="Ishii H."/>
            <person name="Satoh N."/>
            <person name="Nishiyama T."/>
            <person name="Hasebe M."/>
            <person name="Maruyama T."/>
            <person name="Minagawa J."/>
            <person name="Obokata J."/>
            <person name="Shigenobu S."/>
        </authorList>
    </citation>
    <scope>NUCLEOTIDE SEQUENCE [LARGE SCALE GENOMIC DNA]</scope>
</reference>
<gene>
    <name evidence="3" type="ORF">PoB_005811600</name>
</gene>
<feature type="region of interest" description="Disordered" evidence="1">
    <location>
        <begin position="58"/>
        <end position="98"/>
    </location>
</feature>